<dbReference type="NCBIfam" id="TIGR00433">
    <property type="entry name" value="bioB"/>
    <property type="match status" value="1"/>
</dbReference>
<evidence type="ECO:0000256" key="15">
    <source>
        <dbReference type="HAMAP-Rule" id="MF_01694"/>
    </source>
</evidence>
<dbReference type="GO" id="GO:0051537">
    <property type="term" value="F:2 iron, 2 sulfur cluster binding"/>
    <property type="evidence" value="ECO:0007669"/>
    <property type="project" value="UniProtKB-KW"/>
</dbReference>
<dbReference type="InterPro" id="IPR006638">
    <property type="entry name" value="Elp3/MiaA/NifB-like_rSAM"/>
</dbReference>
<evidence type="ECO:0000256" key="7">
    <source>
        <dbReference type="ARBA" id="ARBA00022714"/>
    </source>
</evidence>
<feature type="compositionally biased region" description="Basic and acidic residues" evidence="16">
    <location>
        <begin position="418"/>
        <end position="427"/>
    </location>
</feature>
<dbReference type="KEGG" id="mxe:MYXE_27800"/>
<comment type="cofactor">
    <cofactor evidence="15">
        <name>[4Fe-4S] cluster</name>
        <dbReference type="ChEBI" id="CHEBI:49883"/>
    </cofactor>
    <text evidence="15">Binds 1 [4Fe-4S] cluster. The cluster is coordinated with 3 cysteines and an exchangeable S-adenosyl-L-methionine.</text>
</comment>
<dbReference type="SFLD" id="SFLDG01060">
    <property type="entry name" value="BATS_domain_containing"/>
    <property type="match status" value="1"/>
</dbReference>
<dbReference type="InterPro" id="IPR058240">
    <property type="entry name" value="rSAM_sf"/>
</dbReference>
<evidence type="ECO:0000256" key="3">
    <source>
        <dbReference type="ARBA" id="ARBA00012236"/>
    </source>
</evidence>
<dbReference type="AlphaFoldDB" id="A0AAD1M209"/>
<dbReference type="Gene3D" id="3.20.20.70">
    <property type="entry name" value="Aldolase class I"/>
    <property type="match status" value="1"/>
</dbReference>
<dbReference type="GO" id="GO:0004076">
    <property type="term" value="F:biotin synthase activity"/>
    <property type="evidence" value="ECO:0007669"/>
    <property type="project" value="UniProtKB-UniRule"/>
</dbReference>
<evidence type="ECO:0000256" key="14">
    <source>
        <dbReference type="ARBA" id="ARBA00070199"/>
    </source>
</evidence>
<evidence type="ECO:0000256" key="16">
    <source>
        <dbReference type="SAM" id="MobiDB-lite"/>
    </source>
</evidence>
<dbReference type="Pfam" id="PF06968">
    <property type="entry name" value="BATS"/>
    <property type="match status" value="1"/>
</dbReference>
<comment type="function">
    <text evidence="13 15">Catalyzes the conversion of dethiobiotin (DTB) to biotin by the insertion of a sulfur atom into dethiobiotin via a radical-based mechanism.</text>
</comment>
<dbReference type="InterPro" id="IPR010722">
    <property type="entry name" value="BATS_dom"/>
</dbReference>
<feature type="region of interest" description="Disordered" evidence="16">
    <location>
        <begin position="313"/>
        <end position="340"/>
    </location>
</feature>
<comment type="subunit">
    <text evidence="2 15">Homodimer.</text>
</comment>
<evidence type="ECO:0000256" key="4">
    <source>
        <dbReference type="ARBA" id="ARBA00022485"/>
    </source>
</evidence>
<feature type="binding site" evidence="15">
    <location>
        <position position="280"/>
    </location>
    <ligand>
        <name>[2Fe-2S] cluster</name>
        <dbReference type="ChEBI" id="CHEBI:190135"/>
    </ligand>
</feature>
<keyword evidence="6 15" id="KW-0949">S-adenosyl-L-methionine</keyword>
<dbReference type="Pfam" id="PF04055">
    <property type="entry name" value="Radical_SAM"/>
    <property type="match status" value="1"/>
</dbReference>
<feature type="binding site" evidence="15">
    <location>
        <position position="75"/>
    </location>
    <ligand>
        <name>[4Fe-4S] cluster</name>
        <dbReference type="ChEBI" id="CHEBI:49883"/>
        <note>4Fe-4S-S-AdoMet</note>
    </ligand>
</feature>
<feature type="binding site" evidence="15">
    <location>
        <position position="118"/>
    </location>
    <ligand>
        <name>[2Fe-2S] cluster</name>
        <dbReference type="ChEBI" id="CHEBI:190135"/>
    </ligand>
</feature>
<feature type="binding site" evidence="15">
    <location>
        <position position="210"/>
    </location>
    <ligand>
        <name>[2Fe-2S] cluster</name>
        <dbReference type="ChEBI" id="CHEBI:190135"/>
    </ligand>
</feature>
<keyword evidence="11 15" id="KW-0411">Iron-sulfur</keyword>
<name>A0AAD1M209_MYCXE</name>
<dbReference type="Proteomes" id="UP000464624">
    <property type="component" value="Chromosome"/>
</dbReference>
<dbReference type="InterPro" id="IPR002684">
    <property type="entry name" value="Biotin_synth/BioAB"/>
</dbReference>
<organism evidence="18 19">
    <name type="scientific">Mycobacterium xenopi</name>
    <dbReference type="NCBI Taxonomy" id="1789"/>
    <lineage>
        <taxon>Bacteria</taxon>
        <taxon>Bacillati</taxon>
        <taxon>Actinomycetota</taxon>
        <taxon>Actinomycetes</taxon>
        <taxon>Mycobacteriales</taxon>
        <taxon>Mycobacteriaceae</taxon>
        <taxon>Mycobacterium</taxon>
    </lineage>
</organism>
<feature type="region of interest" description="Disordered" evidence="16">
    <location>
        <begin position="405"/>
        <end position="427"/>
    </location>
</feature>
<dbReference type="SUPFAM" id="SSF102114">
    <property type="entry name" value="Radical SAM enzymes"/>
    <property type="match status" value="1"/>
</dbReference>
<dbReference type="GO" id="GO:0051539">
    <property type="term" value="F:4 iron, 4 sulfur cluster binding"/>
    <property type="evidence" value="ECO:0007669"/>
    <property type="project" value="UniProtKB-KW"/>
</dbReference>
<keyword evidence="7 15" id="KW-0001">2Fe-2S</keyword>
<feature type="domain" description="Radical SAM core" evidence="17">
    <location>
        <begin position="60"/>
        <end position="285"/>
    </location>
</feature>
<dbReference type="PROSITE" id="PS51918">
    <property type="entry name" value="RADICAL_SAM"/>
    <property type="match status" value="1"/>
</dbReference>
<dbReference type="GO" id="GO:0005506">
    <property type="term" value="F:iron ion binding"/>
    <property type="evidence" value="ECO:0007669"/>
    <property type="project" value="UniProtKB-UniRule"/>
</dbReference>
<comment type="caution">
    <text evidence="15">Lacks conserved residue(s) required for the propagation of feature annotation.</text>
</comment>
<keyword evidence="4 15" id="KW-0004">4Fe-4S</keyword>
<protein>
    <recommendedName>
        <fullName evidence="14 15">Biotin synthase</fullName>
        <ecNumber evidence="3 15">2.8.1.6</ecNumber>
    </recommendedName>
</protein>
<keyword evidence="8 15" id="KW-0479">Metal-binding</keyword>
<evidence type="ECO:0000313" key="18">
    <source>
        <dbReference type="EMBL" id="BBU22990.1"/>
    </source>
</evidence>
<dbReference type="SFLD" id="SFLDG01278">
    <property type="entry name" value="biotin_synthase_like"/>
    <property type="match status" value="1"/>
</dbReference>
<evidence type="ECO:0000256" key="12">
    <source>
        <dbReference type="ARBA" id="ARBA00051157"/>
    </source>
</evidence>
<comment type="catalytic activity">
    <reaction evidence="12 15">
        <text>(4R,5S)-dethiobiotin + (sulfur carrier)-SH + 2 reduced [2Fe-2S]-[ferredoxin] + 2 S-adenosyl-L-methionine = (sulfur carrier)-H + biotin + 2 5'-deoxyadenosine + 2 L-methionine + 2 oxidized [2Fe-2S]-[ferredoxin]</text>
        <dbReference type="Rhea" id="RHEA:22060"/>
        <dbReference type="Rhea" id="RHEA-COMP:10000"/>
        <dbReference type="Rhea" id="RHEA-COMP:10001"/>
        <dbReference type="Rhea" id="RHEA-COMP:14737"/>
        <dbReference type="Rhea" id="RHEA-COMP:14739"/>
        <dbReference type="ChEBI" id="CHEBI:17319"/>
        <dbReference type="ChEBI" id="CHEBI:29917"/>
        <dbReference type="ChEBI" id="CHEBI:33737"/>
        <dbReference type="ChEBI" id="CHEBI:33738"/>
        <dbReference type="ChEBI" id="CHEBI:57586"/>
        <dbReference type="ChEBI" id="CHEBI:57844"/>
        <dbReference type="ChEBI" id="CHEBI:59789"/>
        <dbReference type="ChEBI" id="CHEBI:64428"/>
        <dbReference type="ChEBI" id="CHEBI:149473"/>
        <dbReference type="EC" id="2.8.1.6"/>
    </reaction>
</comment>
<dbReference type="CDD" id="cd01335">
    <property type="entry name" value="Radical_SAM"/>
    <property type="match status" value="1"/>
</dbReference>
<dbReference type="EMBL" id="AP022314">
    <property type="protein sequence ID" value="BBU22990.1"/>
    <property type="molecule type" value="Genomic_DNA"/>
</dbReference>
<gene>
    <name evidence="15 18" type="primary">bioB</name>
    <name evidence="18" type="ORF">MYXE_27800</name>
</gene>
<accession>A0AAD1M209</accession>
<evidence type="ECO:0000256" key="1">
    <source>
        <dbReference type="ARBA" id="ARBA00004942"/>
    </source>
</evidence>
<comment type="pathway">
    <text evidence="1 15">Cofactor biosynthesis; biotin biosynthesis; biotin from 7,8-diaminononanoate: step 2/2.</text>
</comment>
<dbReference type="GO" id="GO:0009102">
    <property type="term" value="P:biotin biosynthetic process"/>
    <property type="evidence" value="ECO:0007669"/>
    <property type="project" value="UniProtKB-UniRule"/>
</dbReference>
<dbReference type="EC" id="2.8.1.6" evidence="3 15"/>
<comment type="cofactor">
    <cofactor evidence="15">
        <name>[2Fe-2S] cluster</name>
        <dbReference type="ChEBI" id="CHEBI:190135"/>
    </cofactor>
    <text evidence="15">Binds 1 [2Fe-2S] cluster. The cluster is coordinated with 3 cysteines and 1 arginine.</text>
</comment>
<dbReference type="SMART" id="SM00876">
    <property type="entry name" value="BATS"/>
    <property type="match status" value="1"/>
</dbReference>
<evidence type="ECO:0000256" key="5">
    <source>
        <dbReference type="ARBA" id="ARBA00022679"/>
    </source>
</evidence>
<feature type="binding site" evidence="15">
    <location>
        <position position="82"/>
    </location>
    <ligand>
        <name>[4Fe-4S] cluster</name>
        <dbReference type="ChEBI" id="CHEBI:49883"/>
        <note>4Fe-4S-S-AdoMet</note>
    </ligand>
</feature>
<evidence type="ECO:0000256" key="10">
    <source>
        <dbReference type="ARBA" id="ARBA00023004"/>
    </source>
</evidence>
<feature type="region of interest" description="Disordered" evidence="16">
    <location>
        <begin position="357"/>
        <end position="379"/>
    </location>
</feature>
<dbReference type="InterPro" id="IPR013785">
    <property type="entry name" value="Aldolase_TIM"/>
</dbReference>
<keyword evidence="9 15" id="KW-0093">Biotin biosynthesis</keyword>
<evidence type="ECO:0000259" key="17">
    <source>
        <dbReference type="PROSITE" id="PS51918"/>
    </source>
</evidence>
<sequence length="427" mass="45966">MTQAATRPSTDILDLARQQVLHRGEGLSRDQVLQVLQLPDDRLEELLALAHEVRMAWCGPEVEVEGIISLKTGGCPEDCHFCSQSGLFASPVRSAWLDIPSLVEAAKQTAKTGATEFCIVAAVRGPDERLMAQVAAGIEAIRNEVDINIACSLGMLSAEQVKQLAAMGVHRYNHNLETARSFFPHVVTTHTWEERWNTLSMVREAGLEVCCGGILGMGETLQQRAEFAAELAALGPDEVPLNFLNPRPGTPFADLEVMPASEALKAVAAFRLALPRTMLRFAGGREITLGDLGAKRGMLGGINAVIVGNYHHHTGPAGRGRPGTARRSADADQGAQRKPVDTGRRWFAICPLRSARGATTSTPGTRRAPRYRRPPPGWGWSRLGSARNAAAGWLSRCGPMVGGPSVPGTAGWTPPTWKRGDERAPFG</sequence>
<evidence type="ECO:0000256" key="11">
    <source>
        <dbReference type="ARBA" id="ARBA00023014"/>
    </source>
</evidence>
<dbReference type="SMART" id="SM00729">
    <property type="entry name" value="Elp3"/>
    <property type="match status" value="1"/>
</dbReference>
<evidence type="ECO:0000256" key="8">
    <source>
        <dbReference type="ARBA" id="ARBA00022723"/>
    </source>
</evidence>
<evidence type="ECO:0000256" key="13">
    <source>
        <dbReference type="ARBA" id="ARBA00057568"/>
    </source>
</evidence>
<dbReference type="HAMAP" id="MF_01694">
    <property type="entry name" value="BioB"/>
    <property type="match status" value="1"/>
</dbReference>
<dbReference type="PANTHER" id="PTHR22976:SF2">
    <property type="entry name" value="BIOTIN SYNTHASE, MITOCHONDRIAL"/>
    <property type="match status" value="1"/>
</dbReference>
<dbReference type="SFLD" id="SFLDS00029">
    <property type="entry name" value="Radical_SAM"/>
    <property type="match status" value="1"/>
</dbReference>
<evidence type="ECO:0000256" key="9">
    <source>
        <dbReference type="ARBA" id="ARBA00022756"/>
    </source>
</evidence>
<keyword evidence="5 15" id="KW-0808">Transferase</keyword>
<keyword evidence="10 15" id="KW-0408">Iron</keyword>
<reference evidence="18 19" key="1">
    <citation type="submission" date="2019-12" db="EMBL/GenBank/DDBJ databases">
        <title>Complete genome sequence of Mycolicibacterium xenopi str. JCM15661T.</title>
        <authorList>
            <person name="Yoshida M."/>
            <person name="Fukano H."/>
            <person name="Asakura T."/>
            <person name="Hoshino Y."/>
        </authorList>
    </citation>
    <scope>NUCLEOTIDE SEQUENCE [LARGE SCALE GENOMIC DNA]</scope>
    <source>
        <strain evidence="18 19">JCM 15661T</strain>
    </source>
</reference>
<dbReference type="FunFam" id="3.20.20.70:FF:000026">
    <property type="entry name" value="Biotin synthase"/>
    <property type="match status" value="1"/>
</dbReference>
<dbReference type="InterPro" id="IPR007197">
    <property type="entry name" value="rSAM"/>
</dbReference>
<evidence type="ECO:0000256" key="2">
    <source>
        <dbReference type="ARBA" id="ARBA00011738"/>
    </source>
</evidence>
<dbReference type="PANTHER" id="PTHR22976">
    <property type="entry name" value="BIOTIN SYNTHASE"/>
    <property type="match status" value="1"/>
</dbReference>
<evidence type="ECO:0000256" key="6">
    <source>
        <dbReference type="ARBA" id="ARBA00022691"/>
    </source>
</evidence>
<evidence type="ECO:0000313" key="19">
    <source>
        <dbReference type="Proteomes" id="UP000464624"/>
    </source>
</evidence>
<proteinExistence type="inferred from homology"/>
<comment type="similarity">
    <text evidence="15">Belongs to the radical SAM superfamily. Biotin synthase family.</text>
</comment>
<feature type="binding site" evidence="15">
    <location>
        <position position="79"/>
    </location>
    <ligand>
        <name>[4Fe-4S] cluster</name>
        <dbReference type="ChEBI" id="CHEBI:49883"/>
        <note>4Fe-4S-S-AdoMet</note>
    </ligand>
</feature>